<evidence type="ECO:0000256" key="1">
    <source>
        <dbReference type="SAM" id="Phobius"/>
    </source>
</evidence>
<evidence type="ECO:0000313" key="2">
    <source>
        <dbReference type="EMBL" id="CAL4065521.1"/>
    </source>
</evidence>
<keyword evidence="1" id="KW-0812">Transmembrane</keyword>
<dbReference type="Proteomes" id="UP001497623">
    <property type="component" value="Unassembled WGS sequence"/>
</dbReference>
<feature type="transmembrane region" description="Helical" evidence="1">
    <location>
        <begin position="66"/>
        <end position="88"/>
    </location>
</feature>
<name>A0AAV2PYA7_MEGNR</name>
<protein>
    <submittedName>
        <fullName evidence="2">Uncharacterized protein</fullName>
    </submittedName>
</protein>
<proteinExistence type="predicted"/>
<dbReference type="EMBL" id="CAXKWB010001801">
    <property type="protein sequence ID" value="CAL4065521.1"/>
    <property type="molecule type" value="Genomic_DNA"/>
</dbReference>
<dbReference type="AlphaFoldDB" id="A0AAV2PYA7"/>
<feature type="non-terminal residue" evidence="2">
    <location>
        <position position="1"/>
    </location>
</feature>
<organism evidence="2 3">
    <name type="scientific">Meganyctiphanes norvegica</name>
    <name type="common">Northern krill</name>
    <name type="synonym">Thysanopoda norvegica</name>
    <dbReference type="NCBI Taxonomy" id="48144"/>
    <lineage>
        <taxon>Eukaryota</taxon>
        <taxon>Metazoa</taxon>
        <taxon>Ecdysozoa</taxon>
        <taxon>Arthropoda</taxon>
        <taxon>Crustacea</taxon>
        <taxon>Multicrustacea</taxon>
        <taxon>Malacostraca</taxon>
        <taxon>Eumalacostraca</taxon>
        <taxon>Eucarida</taxon>
        <taxon>Euphausiacea</taxon>
        <taxon>Euphausiidae</taxon>
        <taxon>Meganyctiphanes</taxon>
    </lineage>
</organism>
<sequence>GVYGHKTYIFLIFMYHSFRHEHLKNMFGCPLSNWLHQWNMTIYTNILITRKVLNLETCPFNITPLISMHILCTIFMNTAYTVFPLLLFSHDKILKLHPVY</sequence>
<keyword evidence="1" id="KW-1133">Transmembrane helix</keyword>
<accession>A0AAV2PYA7</accession>
<gene>
    <name evidence="2" type="ORF">MNOR_LOCUS4849</name>
</gene>
<comment type="caution">
    <text evidence="2">The sequence shown here is derived from an EMBL/GenBank/DDBJ whole genome shotgun (WGS) entry which is preliminary data.</text>
</comment>
<evidence type="ECO:0000313" key="3">
    <source>
        <dbReference type="Proteomes" id="UP001497623"/>
    </source>
</evidence>
<keyword evidence="1" id="KW-0472">Membrane</keyword>
<keyword evidence="3" id="KW-1185">Reference proteome</keyword>
<reference evidence="2 3" key="1">
    <citation type="submission" date="2024-05" db="EMBL/GenBank/DDBJ databases">
        <authorList>
            <person name="Wallberg A."/>
        </authorList>
    </citation>
    <scope>NUCLEOTIDE SEQUENCE [LARGE SCALE GENOMIC DNA]</scope>
</reference>